<evidence type="ECO:0000259" key="1">
    <source>
        <dbReference type="PROSITE" id="PS51112"/>
    </source>
</evidence>
<evidence type="ECO:0000313" key="2">
    <source>
        <dbReference type="EMBL" id="KAK8964697.1"/>
    </source>
</evidence>
<dbReference type="PANTHER" id="PTHR13016:SF0">
    <property type="entry name" value="AMME SYNDROME CANDIDATE GENE 1 PROTEIN"/>
    <property type="match status" value="1"/>
</dbReference>
<comment type="caution">
    <text evidence="2">The sequence shown here is derived from an EMBL/GenBank/DDBJ whole genome shotgun (WGS) entry which is preliminary data.</text>
</comment>
<dbReference type="EMBL" id="JBBWWR010000006">
    <property type="protein sequence ID" value="KAK8964697.1"/>
    <property type="molecule type" value="Genomic_DNA"/>
</dbReference>
<sequence>MTLLGTTGEEEDGERRIKSGGLWISKTASIEMEKPAWAPLIFLDRWTKMEAIDSLMRKAGYNGVITEALRKRLRITRYQSSLYTMHYSDYATHVKTAREGAPRPIINGVKPALR</sequence>
<accession>A0ABR2MKJ8</accession>
<feature type="domain" description="AMMECR1" evidence="1">
    <location>
        <begin position="1"/>
        <end position="94"/>
    </location>
</feature>
<dbReference type="PROSITE" id="PS51112">
    <property type="entry name" value="AMMECR1"/>
    <property type="match status" value="1"/>
</dbReference>
<dbReference type="PANTHER" id="PTHR13016">
    <property type="entry name" value="AMMECR1 HOMOLOG"/>
    <property type="match status" value="1"/>
</dbReference>
<protein>
    <recommendedName>
        <fullName evidence="1">AMMECR1 domain-containing protein</fullName>
    </recommendedName>
</protein>
<proteinExistence type="predicted"/>
<dbReference type="InterPro" id="IPR002733">
    <property type="entry name" value="AMMECR1_domain"/>
</dbReference>
<dbReference type="Proteomes" id="UP001412067">
    <property type="component" value="Unassembled WGS sequence"/>
</dbReference>
<name>A0ABR2MKJ8_9ASPA</name>
<keyword evidence="3" id="KW-1185">Reference proteome</keyword>
<dbReference type="InterPro" id="IPR036071">
    <property type="entry name" value="AMMECR1_dom_sf"/>
</dbReference>
<evidence type="ECO:0000313" key="3">
    <source>
        <dbReference type="Proteomes" id="UP001412067"/>
    </source>
</evidence>
<organism evidence="2 3">
    <name type="scientific">Platanthera guangdongensis</name>
    <dbReference type="NCBI Taxonomy" id="2320717"/>
    <lineage>
        <taxon>Eukaryota</taxon>
        <taxon>Viridiplantae</taxon>
        <taxon>Streptophyta</taxon>
        <taxon>Embryophyta</taxon>
        <taxon>Tracheophyta</taxon>
        <taxon>Spermatophyta</taxon>
        <taxon>Magnoliopsida</taxon>
        <taxon>Liliopsida</taxon>
        <taxon>Asparagales</taxon>
        <taxon>Orchidaceae</taxon>
        <taxon>Orchidoideae</taxon>
        <taxon>Orchideae</taxon>
        <taxon>Orchidinae</taxon>
        <taxon>Platanthera</taxon>
    </lineage>
</organism>
<dbReference type="SUPFAM" id="SSF143447">
    <property type="entry name" value="AMMECR1-like"/>
    <property type="match status" value="1"/>
</dbReference>
<reference evidence="2 3" key="1">
    <citation type="journal article" date="2022" name="Nat. Plants">
        <title>Genomes of leafy and leafless Platanthera orchids illuminate the evolution of mycoheterotrophy.</title>
        <authorList>
            <person name="Li M.H."/>
            <person name="Liu K.W."/>
            <person name="Li Z."/>
            <person name="Lu H.C."/>
            <person name="Ye Q.L."/>
            <person name="Zhang D."/>
            <person name="Wang J.Y."/>
            <person name="Li Y.F."/>
            <person name="Zhong Z.M."/>
            <person name="Liu X."/>
            <person name="Yu X."/>
            <person name="Liu D.K."/>
            <person name="Tu X.D."/>
            <person name="Liu B."/>
            <person name="Hao Y."/>
            <person name="Liao X.Y."/>
            <person name="Jiang Y.T."/>
            <person name="Sun W.H."/>
            <person name="Chen J."/>
            <person name="Chen Y.Q."/>
            <person name="Ai Y."/>
            <person name="Zhai J.W."/>
            <person name="Wu S.S."/>
            <person name="Zhou Z."/>
            <person name="Hsiao Y.Y."/>
            <person name="Wu W.L."/>
            <person name="Chen Y.Y."/>
            <person name="Lin Y.F."/>
            <person name="Hsu J.L."/>
            <person name="Li C.Y."/>
            <person name="Wang Z.W."/>
            <person name="Zhao X."/>
            <person name="Zhong W.Y."/>
            <person name="Ma X.K."/>
            <person name="Ma L."/>
            <person name="Huang J."/>
            <person name="Chen G.Z."/>
            <person name="Huang M.Z."/>
            <person name="Huang L."/>
            <person name="Peng D.H."/>
            <person name="Luo Y.B."/>
            <person name="Zou S.Q."/>
            <person name="Chen S.P."/>
            <person name="Lan S."/>
            <person name="Tsai W.C."/>
            <person name="Van de Peer Y."/>
            <person name="Liu Z.J."/>
        </authorList>
    </citation>
    <scope>NUCLEOTIDE SEQUENCE [LARGE SCALE GENOMIC DNA]</scope>
    <source>
        <strain evidence="2">Lor288</strain>
    </source>
</reference>
<gene>
    <name evidence="2" type="ORF">KSP40_PGU014881</name>
</gene>
<dbReference type="InterPro" id="IPR023473">
    <property type="entry name" value="AMMECR1"/>
</dbReference>